<dbReference type="OrthoDB" id="10556884at2759"/>
<evidence type="ECO:0000256" key="1">
    <source>
        <dbReference type="SAM" id="MobiDB-lite"/>
    </source>
</evidence>
<dbReference type="EMBL" id="CP042194">
    <property type="protein sequence ID" value="QDS74014.1"/>
    <property type="molecule type" value="Genomic_DNA"/>
</dbReference>
<accession>A0A517LEG8</accession>
<evidence type="ECO:0000313" key="2">
    <source>
        <dbReference type="EMBL" id="QDS74014.1"/>
    </source>
</evidence>
<proteinExistence type="predicted"/>
<sequence length="181" mass="21197">MDQPDQPLQVVFVPVPYPVYIQVPTPPPPPPEPPIQPQNPQALDGSPDLGPTPNLFRPIIFPNRRWIAGRRCCETFQRAMGGFREALRRENWRRPCEIPDAPRWSKEWWKFQTLKWTTRTCNGWKQWNYWCNEHQLIIFYVAQIKDLGIFGQAWRLGVGFFYGRVTVVKLPEGHSNAGKWS</sequence>
<dbReference type="Proteomes" id="UP000316270">
    <property type="component" value="Chromosome 10"/>
</dbReference>
<organism evidence="2 3">
    <name type="scientific">Venturia effusa</name>
    <dbReference type="NCBI Taxonomy" id="50376"/>
    <lineage>
        <taxon>Eukaryota</taxon>
        <taxon>Fungi</taxon>
        <taxon>Dikarya</taxon>
        <taxon>Ascomycota</taxon>
        <taxon>Pezizomycotina</taxon>
        <taxon>Dothideomycetes</taxon>
        <taxon>Pleosporomycetidae</taxon>
        <taxon>Venturiales</taxon>
        <taxon>Venturiaceae</taxon>
        <taxon>Venturia</taxon>
    </lineage>
</organism>
<dbReference type="AlphaFoldDB" id="A0A517LEG8"/>
<reference evidence="2 3" key="1">
    <citation type="submission" date="2019-07" db="EMBL/GenBank/DDBJ databases">
        <title>Finished genome of Venturia effusa.</title>
        <authorList>
            <person name="Young C.A."/>
            <person name="Cox M.P."/>
            <person name="Ganley A.R.D."/>
            <person name="David W.J."/>
        </authorList>
    </citation>
    <scope>NUCLEOTIDE SEQUENCE [LARGE SCALE GENOMIC DNA]</scope>
    <source>
        <strain evidence="3">albino</strain>
    </source>
</reference>
<evidence type="ECO:0000313" key="3">
    <source>
        <dbReference type="Proteomes" id="UP000316270"/>
    </source>
</evidence>
<feature type="region of interest" description="Disordered" evidence="1">
    <location>
        <begin position="23"/>
        <end position="48"/>
    </location>
</feature>
<feature type="compositionally biased region" description="Pro residues" evidence="1">
    <location>
        <begin position="24"/>
        <end position="37"/>
    </location>
</feature>
<gene>
    <name evidence="2" type="ORF">FKW77_008908</name>
</gene>
<keyword evidence="3" id="KW-1185">Reference proteome</keyword>
<name>A0A517LEG8_9PEZI</name>
<protein>
    <submittedName>
        <fullName evidence="2">Uncharacterized protein</fullName>
    </submittedName>
</protein>